<reference evidence="2 3" key="1">
    <citation type="submission" date="2020-04" db="EMBL/GenBank/DDBJ databases">
        <authorList>
            <person name="De Canck E."/>
        </authorList>
    </citation>
    <scope>NUCLEOTIDE SEQUENCE [LARGE SCALE GENOMIC DNA]</scope>
    <source>
        <strain evidence="2 3">LMG 3415</strain>
    </source>
</reference>
<comment type="caution">
    <text evidence="2">The sequence shown here is derived from an EMBL/GenBank/DDBJ whole genome shotgun (WGS) entry which is preliminary data.</text>
</comment>
<dbReference type="SUPFAM" id="SSF56235">
    <property type="entry name" value="N-terminal nucleophile aminohydrolases (Ntn hydrolases)"/>
    <property type="match status" value="1"/>
</dbReference>
<dbReference type="InterPro" id="IPR029055">
    <property type="entry name" value="Ntn_hydrolases_N"/>
</dbReference>
<name>A0ABM8L6R4_9BURK</name>
<protein>
    <recommendedName>
        <fullName evidence="4">Proteasome-type protease</fullName>
    </recommendedName>
</protein>
<evidence type="ECO:0000256" key="1">
    <source>
        <dbReference type="SAM" id="MobiDB-lite"/>
    </source>
</evidence>
<evidence type="ECO:0000313" key="3">
    <source>
        <dbReference type="Proteomes" id="UP000507140"/>
    </source>
</evidence>
<dbReference type="InterPro" id="IPR016545">
    <property type="entry name" value="UCP009120_prtse"/>
</dbReference>
<evidence type="ECO:0008006" key="4">
    <source>
        <dbReference type="Google" id="ProtNLM"/>
    </source>
</evidence>
<evidence type="ECO:0000313" key="2">
    <source>
        <dbReference type="EMBL" id="CAB3817644.1"/>
    </source>
</evidence>
<dbReference type="PIRSF" id="PIRSF009120">
    <property type="entry name" value="UCP009120_prtse"/>
    <property type="match status" value="1"/>
</dbReference>
<accession>A0ABM8L6R4</accession>
<dbReference type="Pfam" id="PF00227">
    <property type="entry name" value="Proteasome"/>
    <property type="match status" value="1"/>
</dbReference>
<dbReference type="Gene3D" id="3.60.20.10">
    <property type="entry name" value="Glutamine Phosphoribosylpyrophosphate, subunit 1, domain 1"/>
    <property type="match status" value="1"/>
</dbReference>
<feature type="region of interest" description="Disordered" evidence="1">
    <location>
        <begin position="270"/>
        <end position="297"/>
    </location>
</feature>
<dbReference type="EMBL" id="CADIKR010000001">
    <property type="protein sequence ID" value="CAB3817644.1"/>
    <property type="molecule type" value="Genomic_DNA"/>
</dbReference>
<proteinExistence type="predicted"/>
<gene>
    <name evidence="2" type="ORF">LMG3415_00234</name>
</gene>
<dbReference type="Proteomes" id="UP000507140">
    <property type="component" value="Unassembled WGS sequence"/>
</dbReference>
<sequence length="297" mass="32818">MRGGFSLFPIMTYCVAARLDAGLVFLSDSRTNAGVDQISVFRKMTVFERPGERVMVLMTSGNLAVSQAVLNVLTRQREEGADTLWNAPDMFTATRLVGAAVREVYHSEAAALHEQGVDFNVSMIFGGQIGMEQCRLFQVYSAGNFIEAGQECPYFQIGEAKYGKPILDRVLQPDTSLDEAAKCALISMDSTLRSNISVGLPLDLLVYDANSLRVTHFASIDEHNEYFRMIRGTWGERLRQVFAEIPDPLWTNPDAPGSLVPPSRVHQPLRMEPADAARSAYVTPQVLAEDPGKDQPN</sequence>
<keyword evidence="3" id="KW-1185">Reference proteome</keyword>
<dbReference type="CDD" id="cd03765">
    <property type="entry name" value="proteasome_beta_bacterial"/>
    <property type="match status" value="1"/>
</dbReference>
<dbReference type="InterPro" id="IPR001353">
    <property type="entry name" value="Proteasome_sua/b"/>
</dbReference>
<organism evidence="2 3">
    <name type="scientific">Achromobacter mucicolens</name>
    <dbReference type="NCBI Taxonomy" id="1389922"/>
    <lineage>
        <taxon>Bacteria</taxon>
        <taxon>Pseudomonadati</taxon>
        <taxon>Pseudomonadota</taxon>
        <taxon>Betaproteobacteria</taxon>
        <taxon>Burkholderiales</taxon>
        <taxon>Alcaligenaceae</taxon>
        <taxon>Achromobacter</taxon>
    </lineage>
</organism>